<name>A0A6A8G5I2_9EURY</name>
<evidence type="ECO:0000313" key="1">
    <source>
        <dbReference type="EMBL" id="MRW96025.1"/>
    </source>
</evidence>
<accession>A0A6A8G5I2</accession>
<dbReference type="EMBL" id="WKJQ01000001">
    <property type="protein sequence ID" value="MRW96025.1"/>
    <property type="molecule type" value="Genomic_DNA"/>
</dbReference>
<evidence type="ECO:0000313" key="2">
    <source>
        <dbReference type="Proteomes" id="UP000443423"/>
    </source>
</evidence>
<reference evidence="1 2" key="1">
    <citation type="submission" date="2019-11" db="EMBL/GenBank/DDBJ databases">
        <title>Whole genome sequence of Haloferax sp. MBLA0078.</title>
        <authorList>
            <person name="Seo M.-J."/>
            <person name="Cho E.-S."/>
        </authorList>
    </citation>
    <scope>NUCLEOTIDE SEQUENCE [LARGE SCALE GENOMIC DNA]</scope>
    <source>
        <strain evidence="1 2">MBLA0078</strain>
    </source>
</reference>
<comment type="caution">
    <text evidence="1">The sequence shown here is derived from an EMBL/GenBank/DDBJ whole genome shotgun (WGS) entry which is preliminary data.</text>
</comment>
<dbReference type="Proteomes" id="UP000443423">
    <property type="component" value="Unassembled WGS sequence"/>
</dbReference>
<proteinExistence type="predicted"/>
<sequence>MNSSVQEALYTRLYTDADGETHFEDVTVALSPTEFAPPAEPLNTASFLPADGTIWVGAPTDWGGDTPHPSPQRQIFCTAQGEYEITASDGSKRTFPPGSVLLLEDTWGAGHSTRIVTRCVVFGVALRDQQA</sequence>
<gene>
    <name evidence="1" type="ORF">GJR99_05460</name>
</gene>
<dbReference type="RefSeq" id="WP_151110053.1">
    <property type="nucleotide sequence ID" value="NZ_WKJQ01000001.1"/>
</dbReference>
<keyword evidence="2" id="KW-1185">Reference proteome</keyword>
<protein>
    <submittedName>
        <fullName evidence="1">Cupin domain-containing protein</fullName>
    </submittedName>
</protein>
<dbReference type="OrthoDB" id="110645at2157"/>
<organism evidence="1 2">
    <name type="scientific">Haloferax marinum</name>
    <dbReference type="NCBI Taxonomy" id="2666143"/>
    <lineage>
        <taxon>Archaea</taxon>
        <taxon>Methanobacteriati</taxon>
        <taxon>Methanobacteriota</taxon>
        <taxon>Stenosarchaea group</taxon>
        <taxon>Halobacteria</taxon>
        <taxon>Halobacteriales</taxon>
        <taxon>Haloferacaceae</taxon>
        <taxon>Haloferax</taxon>
    </lineage>
</organism>
<dbReference type="AlphaFoldDB" id="A0A6A8G5I2"/>